<accession>A0A848J2R7</accession>
<evidence type="ECO:0000256" key="9">
    <source>
        <dbReference type="PROSITE-ProRule" id="PRU00169"/>
    </source>
</evidence>
<dbReference type="GO" id="GO:0000155">
    <property type="term" value="F:phosphorelay sensor kinase activity"/>
    <property type="evidence" value="ECO:0007669"/>
    <property type="project" value="InterPro"/>
</dbReference>
<dbReference type="SMART" id="SM00388">
    <property type="entry name" value="HisKA"/>
    <property type="match status" value="1"/>
</dbReference>
<evidence type="ECO:0000256" key="7">
    <source>
        <dbReference type="ARBA" id="ARBA00022840"/>
    </source>
</evidence>
<dbReference type="PROSITE" id="PS50109">
    <property type="entry name" value="HIS_KIN"/>
    <property type="match status" value="1"/>
</dbReference>
<dbReference type="InterPro" id="IPR036890">
    <property type="entry name" value="HATPase_C_sf"/>
</dbReference>
<protein>
    <recommendedName>
        <fullName evidence="2">histidine kinase</fullName>
        <ecNumber evidence="2">2.7.13.3</ecNumber>
    </recommendedName>
</protein>
<keyword evidence="3 9" id="KW-0597">Phosphoprotein</keyword>
<dbReference type="RefSeq" id="WP_169684055.1">
    <property type="nucleotide sequence ID" value="NZ_JABBNU010000010.1"/>
</dbReference>
<dbReference type="GO" id="GO:0030295">
    <property type="term" value="F:protein kinase activator activity"/>
    <property type="evidence" value="ECO:0007669"/>
    <property type="project" value="TreeGrafter"/>
</dbReference>
<dbReference type="PANTHER" id="PTHR42878">
    <property type="entry name" value="TWO-COMPONENT HISTIDINE KINASE"/>
    <property type="match status" value="1"/>
</dbReference>
<dbReference type="SMART" id="SM00448">
    <property type="entry name" value="REC"/>
    <property type="match status" value="1"/>
</dbReference>
<comment type="catalytic activity">
    <reaction evidence="1">
        <text>ATP + protein L-histidine = ADP + protein N-phospho-L-histidine.</text>
        <dbReference type="EC" id="2.7.13.3"/>
    </reaction>
</comment>
<organism evidence="12 13">
    <name type="scientific">Marinigracilibium pacificum</name>
    <dbReference type="NCBI Taxonomy" id="2729599"/>
    <lineage>
        <taxon>Bacteria</taxon>
        <taxon>Pseudomonadati</taxon>
        <taxon>Bacteroidota</taxon>
        <taxon>Cytophagia</taxon>
        <taxon>Cytophagales</taxon>
        <taxon>Flammeovirgaceae</taxon>
        <taxon>Marinigracilibium</taxon>
    </lineage>
</organism>
<dbReference type="InterPro" id="IPR004358">
    <property type="entry name" value="Sig_transdc_His_kin-like_C"/>
</dbReference>
<dbReference type="Gene3D" id="3.30.565.10">
    <property type="entry name" value="Histidine kinase-like ATPase, C-terminal domain"/>
    <property type="match status" value="1"/>
</dbReference>
<keyword evidence="7" id="KW-0067">ATP-binding</keyword>
<evidence type="ECO:0000256" key="6">
    <source>
        <dbReference type="ARBA" id="ARBA00022777"/>
    </source>
</evidence>
<dbReference type="Gene3D" id="1.10.287.130">
    <property type="match status" value="1"/>
</dbReference>
<evidence type="ECO:0000259" key="10">
    <source>
        <dbReference type="PROSITE" id="PS50109"/>
    </source>
</evidence>
<dbReference type="CDD" id="cd00075">
    <property type="entry name" value="HATPase"/>
    <property type="match status" value="1"/>
</dbReference>
<dbReference type="GO" id="GO:0007234">
    <property type="term" value="P:osmosensory signaling via phosphorelay pathway"/>
    <property type="evidence" value="ECO:0007669"/>
    <property type="project" value="TreeGrafter"/>
</dbReference>
<dbReference type="InterPro" id="IPR005467">
    <property type="entry name" value="His_kinase_dom"/>
</dbReference>
<evidence type="ECO:0000313" key="13">
    <source>
        <dbReference type="Proteomes" id="UP000559010"/>
    </source>
</evidence>
<dbReference type="EMBL" id="JABBNU010000010">
    <property type="protein sequence ID" value="NMM50021.1"/>
    <property type="molecule type" value="Genomic_DNA"/>
</dbReference>
<dbReference type="Pfam" id="PF02518">
    <property type="entry name" value="HATPase_c"/>
    <property type="match status" value="1"/>
</dbReference>
<name>A0A848J2R7_9BACT</name>
<dbReference type="Gene3D" id="3.40.50.2300">
    <property type="match status" value="1"/>
</dbReference>
<evidence type="ECO:0000259" key="11">
    <source>
        <dbReference type="PROSITE" id="PS50110"/>
    </source>
</evidence>
<dbReference type="EC" id="2.7.13.3" evidence="2"/>
<dbReference type="AlphaFoldDB" id="A0A848J2R7"/>
<keyword evidence="5" id="KW-0547">Nucleotide-binding</keyword>
<gene>
    <name evidence="12" type="ORF">HH304_16560</name>
</gene>
<evidence type="ECO:0000256" key="4">
    <source>
        <dbReference type="ARBA" id="ARBA00022679"/>
    </source>
</evidence>
<dbReference type="InterPro" id="IPR003661">
    <property type="entry name" value="HisK_dim/P_dom"/>
</dbReference>
<keyword evidence="13" id="KW-1185">Reference proteome</keyword>
<feature type="domain" description="Response regulatory" evidence="11">
    <location>
        <begin position="6"/>
        <end position="121"/>
    </location>
</feature>
<evidence type="ECO:0000256" key="1">
    <source>
        <dbReference type="ARBA" id="ARBA00000085"/>
    </source>
</evidence>
<dbReference type="SUPFAM" id="SSF55874">
    <property type="entry name" value="ATPase domain of HSP90 chaperone/DNA topoisomerase II/histidine kinase"/>
    <property type="match status" value="1"/>
</dbReference>
<dbReference type="SUPFAM" id="SSF52172">
    <property type="entry name" value="CheY-like"/>
    <property type="match status" value="1"/>
</dbReference>
<dbReference type="CDD" id="cd00156">
    <property type="entry name" value="REC"/>
    <property type="match status" value="1"/>
</dbReference>
<dbReference type="Proteomes" id="UP000559010">
    <property type="component" value="Unassembled WGS sequence"/>
</dbReference>
<sequence length="378" mass="43214">MQETINILLVEDEIAHAELIKRFLERSENFKVESVNSLNSALDHINKNNLDLIITDYLLPDGEGIDLLDSNVLSERDVPVILMTSQGDEHIAVDAIKKGAIDYVVKSESVFQELPRIVNRTLREWKLVKAKKEADKLLTKQYHELQKTNQELDRFVYSASHDLSAPLKSLLGLINVAKLDTKEPQMTQYLNLMEKSVHKLDEFIVEIINFSRNTRQEVEYEEIQLEELIQSILENHSFHNGFEKIDVKISIPENLKVINSDQLRLKIILNNLISNAIKFHAFHRNEIPFIKIDVYKSTDNSKIILEIEDNGTGIEKGHLDKIFDMFYRGSDINNGSGLGLYIVKEALIKINGNISVTSKTNKGTTFFVELPVVTSEEN</sequence>
<evidence type="ECO:0000256" key="5">
    <source>
        <dbReference type="ARBA" id="ARBA00022741"/>
    </source>
</evidence>
<dbReference type="GO" id="GO:0005524">
    <property type="term" value="F:ATP binding"/>
    <property type="evidence" value="ECO:0007669"/>
    <property type="project" value="UniProtKB-KW"/>
</dbReference>
<dbReference type="InterPro" id="IPR003594">
    <property type="entry name" value="HATPase_dom"/>
</dbReference>
<reference evidence="12 13" key="1">
    <citation type="submission" date="2020-04" db="EMBL/GenBank/DDBJ databases">
        <title>Flammeovirgaceae bacterium KN852 isolated from deep sea.</title>
        <authorList>
            <person name="Zhang D.-C."/>
        </authorList>
    </citation>
    <scope>NUCLEOTIDE SEQUENCE [LARGE SCALE GENOMIC DNA]</scope>
    <source>
        <strain evidence="12 13">KN852</strain>
    </source>
</reference>
<dbReference type="InterPro" id="IPR011006">
    <property type="entry name" value="CheY-like_superfamily"/>
</dbReference>
<dbReference type="GO" id="GO:0000156">
    <property type="term" value="F:phosphorelay response regulator activity"/>
    <property type="evidence" value="ECO:0007669"/>
    <property type="project" value="TreeGrafter"/>
</dbReference>
<dbReference type="CDD" id="cd00082">
    <property type="entry name" value="HisKA"/>
    <property type="match status" value="1"/>
</dbReference>
<evidence type="ECO:0000256" key="8">
    <source>
        <dbReference type="ARBA" id="ARBA00023012"/>
    </source>
</evidence>
<dbReference type="PROSITE" id="PS50110">
    <property type="entry name" value="RESPONSE_REGULATORY"/>
    <property type="match status" value="1"/>
</dbReference>
<evidence type="ECO:0000313" key="12">
    <source>
        <dbReference type="EMBL" id="NMM50021.1"/>
    </source>
</evidence>
<comment type="caution">
    <text evidence="12">The sequence shown here is derived from an EMBL/GenBank/DDBJ whole genome shotgun (WGS) entry which is preliminary data.</text>
</comment>
<evidence type="ECO:0000256" key="2">
    <source>
        <dbReference type="ARBA" id="ARBA00012438"/>
    </source>
</evidence>
<dbReference type="SMART" id="SM00387">
    <property type="entry name" value="HATPase_c"/>
    <property type="match status" value="1"/>
</dbReference>
<dbReference type="PANTHER" id="PTHR42878:SF7">
    <property type="entry name" value="SENSOR HISTIDINE KINASE GLRK"/>
    <property type="match status" value="1"/>
</dbReference>
<proteinExistence type="predicted"/>
<keyword evidence="6 12" id="KW-0418">Kinase</keyword>
<dbReference type="PRINTS" id="PR00344">
    <property type="entry name" value="BCTRLSENSOR"/>
</dbReference>
<keyword evidence="4" id="KW-0808">Transferase</keyword>
<feature type="modified residue" description="4-aspartylphosphate" evidence="9">
    <location>
        <position position="56"/>
    </location>
</feature>
<dbReference type="Pfam" id="PF00072">
    <property type="entry name" value="Response_reg"/>
    <property type="match status" value="1"/>
</dbReference>
<dbReference type="InterPro" id="IPR050351">
    <property type="entry name" value="BphY/WalK/GraS-like"/>
</dbReference>
<keyword evidence="8" id="KW-0902">Two-component regulatory system</keyword>
<dbReference type="InterPro" id="IPR001789">
    <property type="entry name" value="Sig_transdc_resp-reg_receiver"/>
</dbReference>
<evidence type="ECO:0000256" key="3">
    <source>
        <dbReference type="ARBA" id="ARBA00022553"/>
    </source>
</evidence>
<feature type="domain" description="Histidine kinase" evidence="10">
    <location>
        <begin position="158"/>
        <end position="374"/>
    </location>
</feature>